<reference evidence="3" key="1">
    <citation type="submission" date="2024-07" db="EMBL/GenBank/DDBJ databases">
        <title>Two chromosome-level genome assemblies of Korean endemic species Abeliophyllum distichum and Forsythia ovata (Oleaceae).</title>
        <authorList>
            <person name="Jang H."/>
        </authorList>
    </citation>
    <scope>NUCLEOTIDE SEQUENCE [LARGE SCALE GENOMIC DNA]</scope>
</reference>
<evidence type="ECO:0000256" key="1">
    <source>
        <dbReference type="SAM" id="MobiDB-lite"/>
    </source>
</evidence>
<feature type="region of interest" description="Disordered" evidence="1">
    <location>
        <begin position="159"/>
        <end position="178"/>
    </location>
</feature>
<organism evidence="2 3">
    <name type="scientific">Abeliophyllum distichum</name>
    <dbReference type="NCBI Taxonomy" id="126358"/>
    <lineage>
        <taxon>Eukaryota</taxon>
        <taxon>Viridiplantae</taxon>
        <taxon>Streptophyta</taxon>
        <taxon>Embryophyta</taxon>
        <taxon>Tracheophyta</taxon>
        <taxon>Spermatophyta</taxon>
        <taxon>Magnoliopsida</taxon>
        <taxon>eudicotyledons</taxon>
        <taxon>Gunneridae</taxon>
        <taxon>Pentapetalae</taxon>
        <taxon>asterids</taxon>
        <taxon>lamiids</taxon>
        <taxon>Lamiales</taxon>
        <taxon>Oleaceae</taxon>
        <taxon>Forsythieae</taxon>
        <taxon>Abeliophyllum</taxon>
    </lineage>
</organism>
<dbReference type="EMBL" id="JBFOLK010000014">
    <property type="protein sequence ID" value="KAL2460743.1"/>
    <property type="molecule type" value="Genomic_DNA"/>
</dbReference>
<evidence type="ECO:0000313" key="3">
    <source>
        <dbReference type="Proteomes" id="UP001604336"/>
    </source>
</evidence>
<dbReference type="AlphaFoldDB" id="A0ABD1PA24"/>
<name>A0ABD1PA24_9LAMI</name>
<sequence length="364" mass="41484">MASSSLNPQMNADKRFQTSFSFKHDRPKMLKDFLKDDSFSCSSNDFRSNVTDHKPSPILIRSGSKAAATTFYALNKVIKAVKFFPFASVKSPLVLPRSISRKLSRRTRNRNENFPQDSVKVKDILRWRSFRDLAEEKTTPLDFSSSSSFPIQCTTTTAAATTGSTSTSTTTSCSKRSSWCDSDFTAADSPSWGGENDESWGSKTGRNPEGELSFEEAEQHSPVSVLVSPFCEDEESIFLFHPSFAKRKCMFMQRYQEFMSLIELENLGESHVDNLLFDFFKNELAKNAKFGELDDCENLQNTAKSWINGEYEEVKDVKEVSVKDMERGVDWKAFKEEQQEMAMELEIQLLSDLFDELLNDFKFC</sequence>
<feature type="compositionally biased region" description="Low complexity" evidence="1">
    <location>
        <begin position="159"/>
        <end position="172"/>
    </location>
</feature>
<accession>A0ABD1PA24</accession>
<proteinExistence type="predicted"/>
<dbReference type="PANTHER" id="PTHR33623:SF17">
    <property type="entry name" value="DUF4378 DOMAIN-CONTAINING PROTEIN"/>
    <property type="match status" value="1"/>
</dbReference>
<evidence type="ECO:0000313" key="2">
    <source>
        <dbReference type="EMBL" id="KAL2460743.1"/>
    </source>
</evidence>
<protein>
    <recommendedName>
        <fullName evidence="4">DUF4378 domain-containing protein</fullName>
    </recommendedName>
</protein>
<keyword evidence="3" id="KW-1185">Reference proteome</keyword>
<comment type="caution">
    <text evidence="2">The sequence shown here is derived from an EMBL/GenBank/DDBJ whole genome shotgun (WGS) entry which is preliminary data.</text>
</comment>
<evidence type="ECO:0008006" key="4">
    <source>
        <dbReference type="Google" id="ProtNLM"/>
    </source>
</evidence>
<dbReference type="Proteomes" id="UP001604336">
    <property type="component" value="Unassembled WGS sequence"/>
</dbReference>
<feature type="region of interest" description="Disordered" evidence="1">
    <location>
        <begin position="187"/>
        <end position="212"/>
    </location>
</feature>
<gene>
    <name evidence="2" type="ORF">Adt_44163</name>
</gene>
<dbReference type="PANTHER" id="PTHR33623">
    <property type="entry name" value="OS04G0572500 PROTEIN"/>
    <property type="match status" value="1"/>
</dbReference>